<keyword evidence="1 2" id="KW-0556">Organic radical</keyword>
<dbReference type="GO" id="GO:0008861">
    <property type="term" value="F:formate C-acetyltransferase activity"/>
    <property type="evidence" value="ECO:0007669"/>
    <property type="project" value="TreeGrafter"/>
</dbReference>
<evidence type="ECO:0000313" key="5">
    <source>
        <dbReference type="Proteomes" id="UP000189670"/>
    </source>
</evidence>
<feature type="domain" description="Glycine radical" evidence="3">
    <location>
        <begin position="1"/>
        <end position="119"/>
    </location>
</feature>
<gene>
    <name evidence="4" type="ORF">OMM_05004</name>
</gene>
<comment type="caution">
    <text evidence="4">The sequence shown here is derived from an EMBL/GenBank/DDBJ whole genome shotgun (WGS) entry which is preliminary data.</text>
</comment>
<dbReference type="InterPro" id="IPR050244">
    <property type="entry name" value="Auton_GlycylRad_Cofactor"/>
</dbReference>
<evidence type="ECO:0000259" key="3">
    <source>
        <dbReference type="PROSITE" id="PS51149"/>
    </source>
</evidence>
<dbReference type="GO" id="GO:0005829">
    <property type="term" value="C:cytosol"/>
    <property type="evidence" value="ECO:0007669"/>
    <property type="project" value="TreeGrafter"/>
</dbReference>
<organism evidence="4 5">
    <name type="scientific">Candidatus Magnetoglobus multicellularis str. Araruama</name>
    <dbReference type="NCBI Taxonomy" id="890399"/>
    <lineage>
        <taxon>Bacteria</taxon>
        <taxon>Pseudomonadati</taxon>
        <taxon>Thermodesulfobacteriota</taxon>
        <taxon>Desulfobacteria</taxon>
        <taxon>Desulfobacterales</taxon>
        <taxon>Desulfobacteraceae</taxon>
        <taxon>Candidatus Magnetoglobus</taxon>
    </lineage>
</organism>
<evidence type="ECO:0000256" key="2">
    <source>
        <dbReference type="PROSITE-ProRule" id="PRU00493"/>
    </source>
</evidence>
<name>A0A1V1NYL9_9BACT</name>
<dbReference type="PROSITE" id="PS00850">
    <property type="entry name" value="GLY_RADICAL_1"/>
    <property type="match status" value="1"/>
</dbReference>
<reference evidence="5" key="1">
    <citation type="submission" date="2012-11" db="EMBL/GenBank/DDBJ databases">
        <authorList>
            <person name="Lucero-Rivera Y.E."/>
            <person name="Tovar-Ramirez D."/>
        </authorList>
    </citation>
    <scope>NUCLEOTIDE SEQUENCE [LARGE SCALE GENOMIC DNA]</scope>
    <source>
        <strain evidence="5">Araruama</strain>
    </source>
</reference>
<dbReference type="Proteomes" id="UP000189670">
    <property type="component" value="Unassembled WGS sequence"/>
</dbReference>
<dbReference type="PANTHER" id="PTHR30191:SF0">
    <property type="entry name" value="FORMATE ACETYLTRANSFERASE 1"/>
    <property type="match status" value="1"/>
</dbReference>
<evidence type="ECO:0000256" key="1">
    <source>
        <dbReference type="ARBA" id="ARBA00022818"/>
    </source>
</evidence>
<dbReference type="InterPro" id="IPR001150">
    <property type="entry name" value="Gly_radical"/>
</dbReference>
<dbReference type="PROSITE" id="PS51149">
    <property type="entry name" value="GLY_RADICAL_2"/>
    <property type="match status" value="1"/>
</dbReference>
<proteinExistence type="predicted"/>
<protein>
    <recommendedName>
        <fullName evidence="3">Glycine radical domain-containing protein</fullName>
    </recommendedName>
</protein>
<dbReference type="EMBL" id="ATBP01001256">
    <property type="protein sequence ID" value="ETR67697.1"/>
    <property type="molecule type" value="Genomic_DNA"/>
</dbReference>
<dbReference type="SUPFAM" id="SSF51998">
    <property type="entry name" value="PFL-like glycyl radical enzymes"/>
    <property type="match status" value="1"/>
</dbReference>
<dbReference type="Gene3D" id="3.20.70.20">
    <property type="match status" value="1"/>
</dbReference>
<evidence type="ECO:0000313" key="4">
    <source>
        <dbReference type="EMBL" id="ETR67697.1"/>
    </source>
</evidence>
<dbReference type="AlphaFoldDB" id="A0A1V1NYL9"/>
<accession>A0A1V1NYL9</accession>
<dbReference type="Pfam" id="PF01228">
    <property type="entry name" value="Gly_radical"/>
    <property type="match status" value="1"/>
</dbReference>
<dbReference type="InterPro" id="IPR019777">
    <property type="entry name" value="Form_AcTrfase_GR_CS"/>
</dbReference>
<dbReference type="PANTHER" id="PTHR30191">
    <property type="entry name" value="FORMATE ACETYLTRANSFERASE"/>
    <property type="match status" value="1"/>
</dbReference>
<sequence length="119" mass="13592">MFDREKNGVLASLNSVSKLPYQAAQDGISNTFSIIPQALGRNLAQQKNNLVNILDGYFSRGAHHININVLDKDLLKDAMLHPEKYPQLTIRVSGYAVHFTKLSKDHQKEILRRTFHEFM</sequence>
<feature type="modified residue" description="Glycine radical" evidence="2">
    <location>
        <position position="94"/>
    </location>
</feature>